<dbReference type="GO" id="GO:0005886">
    <property type="term" value="C:plasma membrane"/>
    <property type="evidence" value="ECO:0007669"/>
    <property type="project" value="UniProtKB-UniRule"/>
</dbReference>
<dbReference type="PANTHER" id="PTHR30518:SF2">
    <property type="entry name" value="ENDOLYTIC MUREIN TRANSGLYCOSYLASE"/>
    <property type="match status" value="1"/>
</dbReference>
<evidence type="ECO:0000256" key="4">
    <source>
        <dbReference type="ARBA" id="ARBA00023136"/>
    </source>
</evidence>
<feature type="site" description="Important for catalytic activity" evidence="7">
    <location>
        <position position="220"/>
    </location>
</feature>
<sequence>MRDRKYKFKVFAVVFAISFVCFSFYAYQIFFTPNLQFKKGDTYLFIPEGANFQTVSDSLKKNNIVTDYLSFAFISRLLGYQDAVKPGMYRISANMSNLYAVRMLKRGRQEPTKLVFNTIRLKQDLAEKLDNQLSLSKEDILKLLGDPKFVSQYGFDTTTILTMFIPNTYEVYWNIKGKDLFDRMKKEYDIFWNDERKSQAKSLGFTPVEITILASIVEAETNKQDERSIISGVYINRLRQGMPLQADPTVKFAVGDFSIKRIYDGHLAIDSPYNTYKYTGLPPGPINLPSTKCIDAVLNTAIHKYVYFCASDDLTGHHNFAETYEQHQKNAEKYRRALNKLNIK</sequence>
<keyword evidence="5 7" id="KW-0456">Lyase</keyword>
<evidence type="ECO:0000313" key="8">
    <source>
        <dbReference type="EMBL" id="GAL82827.1"/>
    </source>
</evidence>
<evidence type="ECO:0000256" key="5">
    <source>
        <dbReference type="ARBA" id="ARBA00023239"/>
    </source>
</evidence>
<dbReference type="AlphaFoldDB" id="A0A098L8Q1"/>
<proteinExistence type="inferred from homology"/>
<gene>
    <name evidence="7" type="primary">mltG</name>
    <name evidence="8" type="ORF">MYP_53</name>
</gene>
<dbReference type="GO" id="GO:0009252">
    <property type="term" value="P:peptidoglycan biosynthetic process"/>
    <property type="evidence" value="ECO:0007669"/>
    <property type="project" value="UniProtKB-UniRule"/>
</dbReference>
<reference evidence="8 9" key="1">
    <citation type="submission" date="2014-09" db="EMBL/GenBank/DDBJ databases">
        <title>Sporocytophaga myxococcoides PG-01 genome sequencing.</title>
        <authorList>
            <person name="Liu L."/>
            <person name="Gao P.J."/>
            <person name="Chen G.J."/>
            <person name="Wang L.S."/>
        </authorList>
    </citation>
    <scope>NUCLEOTIDE SEQUENCE [LARGE SCALE GENOMIC DNA]</scope>
    <source>
        <strain evidence="8 9">PG-01</strain>
    </source>
</reference>
<dbReference type="HAMAP" id="MF_02065">
    <property type="entry name" value="MltG"/>
    <property type="match status" value="1"/>
</dbReference>
<keyword evidence="4 7" id="KW-0472">Membrane</keyword>
<evidence type="ECO:0000256" key="3">
    <source>
        <dbReference type="ARBA" id="ARBA00022989"/>
    </source>
</evidence>
<comment type="caution">
    <text evidence="8">The sequence shown here is derived from an EMBL/GenBank/DDBJ whole genome shotgun (WGS) entry which is preliminary data.</text>
</comment>
<keyword evidence="1 7" id="KW-1003">Cell membrane</keyword>
<keyword evidence="2 7" id="KW-0812">Transmembrane</keyword>
<accession>A0A098L8Q1</accession>
<dbReference type="NCBIfam" id="TIGR00247">
    <property type="entry name" value="endolytic transglycosylase MltG"/>
    <property type="match status" value="1"/>
</dbReference>
<dbReference type="RefSeq" id="WP_045456904.1">
    <property type="nucleotide sequence ID" value="NZ_BBLT01000001.1"/>
</dbReference>
<evidence type="ECO:0000256" key="2">
    <source>
        <dbReference type="ARBA" id="ARBA00022692"/>
    </source>
</evidence>
<comment type="function">
    <text evidence="7">Functions as a peptidoglycan terminase that cleaves nascent peptidoglycan strands endolytically to terminate their elongation.</text>
</comment>
<dbReference type="GO" id="GO:0008932">
    <property type="term" value="F:lytic endotransglycosylase activity"/>
    <property type="evidence" value="ECO:0007669"/>
    <property type="project" value="UniProtKB-UniRule"/>
</dbReference>
<keyword evidence="9" id="KW-1185">Reference proteome</keyword>
<dbReference type="PANTHER" id="PTHR30518">
    <property type="entry name" value="ENDOLYTIC MUREIN TRANSGLYCOSYLASE"/>
    <property type="match status" value="1"/>
</dbReference>
<dbReference type="CDD" id="cd08010">
    <property type="entry name" value="MltG_like"/>
    <property type="match status" value="1"/>
</dbReference>
<evidence type="ECO:0000256" key="6">
    <source>
        <dbReference type="ARBA" id="ARBA00023316"/>
    </source>
</evidence>
<organism evidence="8 9">
    <name type="scientific">Sporocytophaga myxococcoides</name>
    <dbReference type="NCBI Taxonomy" id="153721"/>
    <lineage>
        <taxon>Bacteria</taxon>
        <taxon>Pseudomonadati</taxon>
        <taxon>Bacteroidota</taxon>
        <taxon>Cytophagia</taxon>
        <taxon>Cytophagales</taxon>
        <taxon>Cytophagaceae</taxon>
        <taxon>Sporocytophaga</taxon>
    </lineage>
</organism>
<protein>
    <recommendedName>
        <fullName evidence="7">Endolytic murein transglycosylase</fullName>
        <ecNumber evidence="7">4.2.2.29</ecNumber>
    </recommendedName>
    <alternativeName>
        <fullName evidence="7">Peptidoglycan lytic transglycosylase</fullName>
    </alternativeName>
    <alternativeName>
        <fullName evidence="7">Peptidoglycan polymerization terminase</fullName>
    </alternativeName>
</protein>
<keyword evidence="6 7" id="KW-0961">Cell wall biogenesis/degradation</keyword>
<evidence type="ECO:0000313" key="9">
    <source>
        <dbReference type="Proteomes" id="UP000030185"/>
    </source>
</evidence>
<dbReference type="Pfam" id="PF02618">
    <property type="entry name" value="YceG"/>
    <property type="match status" value="1"/>
</dbReference>
<comment type="catalytic activity">
    <reaction evidence="7">
        <text>a peptidoglycan chain = a peptidoglycan chain with N-acetyl-1,6-anhydromuramyl-[peptide] at the reducing end + a peptidoglycan chain with N-acetylglucosamine at the non-reducing end.</text>
        <dbReference type="EC" id="4.2.2.29"/>
    </reaction>
</comment>
<comment type="similarity">
    <text evidence="7">Belongs to the transglycosylase MltG family.</text>
</comment>
<dbReference type="Gene3D" id="3.30.160.60">
    <property type="entry name" value="Classic Zinc Finger"/>
    <property type="match status" value="1"/>
</dbReference>
<dbReference type="GO" id="GO:0071555">
    <property type="term" value="P:cell wall organization"/>
    <property type="evidence" value="ECO:0007669"/>
    <property type="project" value="UniProtKB-KW"/>
</dbReference>
<dbReference type="eggNOG" id="COG1559">
    <property type="taxonomic scope" value="Bacteria"/>
</dbReference>
<keyword evidence="3 7" id="KW-1133">Transmembrane helix</keyword>
<dbReference type="STRING" id="153721.MYP_53"/>
<dbReference type="InterPro" id="IPR003770">
    <property type="entry name" value="MLTG-like"/>
</dbReference>
<dbReference type="EMBL" id="BBLT01000001">
    <property type="protein sequence ID" value="GAL82827.1"/>
    <property type="molecule type" value="Genomic_DNA"/>
</dbReference>
<evidence type="ECO:0000256" key="7">
    <source>
        <dbReference type="HAMAP-Rule" id="MF_02065"/>
    </source>
</evidence>
<dbReference type="EC" id="4.2.2.29" evidence="7"/>
<dbReference type="Gene3D" id="3.30.1490.480">
    <property type="entry name" value="Endolytic murein transglycosylase"/>
    <property type="match status" value="1"/>
</dbReference>
<dbReference type="OrthoDB" id="9814591at2"/>
<evidence type="ECO:0000256" key="1">
    <source>
        <dbReference type="ARBA" id="ARBA00022475"/>
    </source>
</evidence>
<dbReference type="Proteomes" id="UP000030185">
    <property type="component" value="Unassembled WGS sequence"/>
</dbReference>
<name>A0A098L8Q1_9BACT</name>